<gene>
    <name evidence="1" type="ORF">A2557_13130</name>
</gene>
<dbReference type="AlphaFoldDB" id="A0A1F6GLL2"/>
<reference evidence="1 2" key="1">
    <citation type="journal article" date="2016" name="Nat. Commun.">
        <title>Thousands of microbial genomes shed light on interconnected biogeochemical processes in an aquifer system.</title>
        <authorList>
            <person name="Anantharaman K."/>
            <person name="Brown C.T."/>
            <person name="Hug L.A."/>
            <person name="Sharon I."/>
            <person name="Castelle C.J."/>
            <person name="Probst A.J."/>
            <person name="Thomas B.C."/>
            <person name="Singh A."/>
            <person name="Wilkins M.J."/>
            <person name="Karaoz U."/>
            <person name="Brodie E.L."/>
            <person name="Williams K.H."/>
            <person name="Hubbard S.S."/>
            <person name="Banfield J.F."/>
        </authorList>
    </citation>
    <scope>NUCLEOTIDE SEQUENCE [LARGE SCALE GENOMIC DNA]</scope>
</reference>
<protein>
    <recommendedName>
        <fullName evidence="3">Antitoxin</fullName>
    </recommendedName>
</protein>
<proteinExistence type="predicted"/>
<evidence type="ECO:0008006" key="3">
    <source>
        <dbReference type="Google" id="ProtNLM"/>
    </source>
</evidence>
<evidence type="ECO:0000313" key="1">
    <source>
        <dbReference type="EMBL" id="OGG98950.1"/>
    </source>
</evidence>
<evidence type="ECO:0000313" key="2">
    <source>
        <dbReference type="Proteomes" id="UP000177583"/>
    </source>
</evidence>
<comment type="caution">
    <text evidence="1">The sequence shown here is derived from an EMBL/GenBank/DDBJ whole genome shotgun (WGS) entry which is preliminary data.</text>
</comment>
<name>A0A1F6GLL2_9PROT</name>
<organism evidence="1 2">
    <name type="scientific">Candidatus Lambdaproteobacteria bacterium RIFOXYD2_FULL_56_26</name>
    <dbReference type="NCBI Taxonomy" id="1817773"/>
    <lineage>
        <taxon>Bacteria</taxon>
        <taxon>Pseudomonadati</taxon>
        <taxon>Pseudomonadota</taxon>
        <taxon>Candidatus Lambdaproteobacteria</taxon>
    </lineage>
</organism>
<dbReference type="EMBL" id="MFNF01000065">
    <property type="protein sequence ID" value="OGG98950.1"/>
    <property type="molecule type" value="Genomic_DNA"/>
</dbReference>
<accession>A0A1F6GLL2</accession>
<sequence length="64" mass="7292">MIELHADFIVDEAGQKKAILLPVKEWEQVLIDLEELDDIRTFDAAKSKPQEFIPLKAALDSLSR</sequence>
<dbReference type="Proteomes" id="UP000177583">
    <property type="component" value="Unassembled WGS sequence"/>
</dbReference>